<dbReference type="InterPro" id="IPR010559">
    <property type="entry name" value="Sig_transdc_His_kin_internal"/>
</dbReference>
<accession>A0A363NTR3</accession>
<sequence>MCCAIKKETGELWNSKTALKSKSLLQKEAWSSNGLPDIKPDGMKWTSLIACLSIALMVFSISYAQQRTYNLYNFSSASGLPSNDIRGLAVDAQGIVWISTNKGLAYYDGTQIQHIPFNQAALGFTNDLGKIAVDAIGRVWMATDNQGLLCYDKRRPLSKSITYFPVRLDRSILKNELYEVFASKSGLIYFGGQETDLQVLDPNTGEINQIRFPLSKKNEVLSIYTITEDNHGILWIGTRYEGFFSYDPRTKIAKNFNLKQADENAASSFVFRKGEVYCMYYDNDLVKYNPAKNALQTKLLGEQKSKKFYDNTYPCMIFDPVRDEIIAGHVSRGITVYQPATGHQQQIKWSELCPKCELPIKVNVMLKTANGYWLGTSNGLFWYEESMNKVNRLIPADSDPIIHVFKVGDDLWYRTQNNFGRLSADLKRKISTFSLNGVSMSQVNVIDQVIYFSSYYNGLFYFDTTKKQAIRSLAITGDKYGFDVADCNTVLKDSIDGKPFLWIGTWNNGLYQYNISDKTIIRYDKSKGLPSNKIINLGKDGNQTIWMGLDGNGLLQLLDKQNFRWRQFTQQKENGGLRSNKIVAFSQHNTDTLWFSTGGSGLSAITQNHRKIFIQYYRDNNDFPHNSINDIKRDQQGRLWLRSNDGFMVFDPRTKAFIQLHSGRGIIPPLPTKTYDLSLIDNNLIICTSIGLLWTDVTGLDFSSKLSEKPIFSKFYIANRNRSDLLFGPATIRLQPEENNFVIDFSHPAAALRDYIFAYRMKGVDPDWVVTKEDPQAVYNNLPGGDYVFEARLGNKYGQWSPQIATLGIHLQSKWFQTTWFKALALLVVIGTVTGLFLYRLRQQKKINALQLAYTDRLQDELSANERKIKEQTKILEREKEEKLEADFRKKLMESELKAIRSQMNPHFIFNVFNSIEAYVIENDSKSASSLIHKFATLSRIVLENSRYALVGISSELHLIKLYLELEQDRFAYSFSFEIAVDPQLDIHNMKIPSMLIQPLVENAVHHGIRHLVDRQGMICIKLRQTAASLVIDVLDNGVGFEHKETSRLQNFRTTSFGLKGVQDRLNLLNDKSPYPVASLTVRSLPAAEEFSTKISITLPIIGFDRDDSDLQDRGQI</sequence>
<dbReference type="InterPro" id="IPR011110">
    <property type="entry name" value="Reg_prop"/>
</dbReference>
<dbReference type="OrthoDB" id="9809670at2"/>
<protein>
    <recommendedName>
        <fullName evidence="2">Histidine kinase/HSP90-like ATPase domain-containing protein</fullName>
    </recommendedName>
</protein>
<reference evidence="3 4" key="1">
    <citation type="submission" date="2018-04" db="EMBL/GenBank/DDBJ databases">
        <title>Sphingobacterium sp. M46 Genome.</title>
        <authorList>
            <person name="Cheng J."/>
            <person name="Li Y."/>
        </authorList>
    </citation>
    <scope>NUCLEOTIDE SEQUENCE [LARGE SCALE GENOMIC DNA]</scope>
    <source>
        <strain evidence="3 4">M46</strain>
    </source>
</reference>
<dbReference type="Gene3D" id="3.30.565.10">
    <property type="entry name" value="Histidine kinase-like ATPase, C-terminal domain"/>
    <property type="match status" value="1"/>
</dbReference>
<feature type="domain" description="Histidine kinase/HSP90-like ATPase" evidence="2">
    <location>
        <begin position="992"/>
        <end position="1103"/>
    </location>
</feature>
<dbReference type="SUPFAM" id="SSF55874">
    <property type="entry name" value="ATPase domain of HSP90 chaperone/DNA topoisomerase II/histidine kinase"/>
    <property type="match status" value="1"/>
</dbReference>
<dbReference type="Pfam" id="PF07495">
    <property type="entry name" value="Y_Y_Y"/>
    <property type="match status" value="1"/>
</dbReference>
<evidence type="ECO:0000259" key="2">
    <source>
        <dbReference type="SMART" id="SM00387"/>
    </source>
</evidence>
<dbReference type="InterPro" id="IPR003594">
    <property type="entry name" value="HATPase_dom"/>
</dbReference>
<keyword evidence="1" id="KW-0472">Membrane</keyword>
<feature type="transmembrane region" description="Helical" evidence="1">
    <location>
        <begin position="820"/>
        <end position="839"/>
    </location>
</feature>
<comment type="caution">
    <text evidence="3">The sequence shown here is derived from an EMBL/GenBank/DDBJ whole genome shotgun (WGS) entry which is preliminary data.</text>
</comment>
<dbReference type="InterPro" id="IPR036890">
    <property type="entry name" value="HATPase_C_sf"/>
</dbReference>
<dbReference type="InterPro" id="IPR050640">
    <property type="entry name" value="Bact_2-comp_sensor_kinase"/>
</dbReference>
<dbReference type="Proteomes" id="UP000250831">
    <property type="component" value="Unassembled WGS sequence"/>
</dbReference>
<gene>
    <name evidence="3" type="ORF">DCO56_12665</name>
</gene>
<proteinExistence type="predicted"/>
<dbReference type="EMBL" id="QCXX01000003">
    <property type="protein sequence ID" value="PUV24206.1"/>
    <property type="molecule type" value="Genomic_DNA"/>
</dbReference>
<dbReference type="Pfam" id="PF07494">
    <property type="entry name" value="Reg_prop"/>
    <property type="match status" value="3"/>
</dbReference>
<dbReference type="SMART" id="SM00387">
    <property type="entry name" value="HATPase_c"/>
    <property type="match status" value="1"/>
</dbReference>
<dbReference type="PANTHER" id="PTHR34220">
    <property type="entry name" value="SENSOR HISTIDINE KINASE YPDA"/>
    <property type="match status" value="1"/>
</dbReference>
<keyword evidence="4" id="KW-1185">Reference proteome</keyword>
<dbReference type="SUPFAM" id="SSF63829">
    <property type="entry name" value="Calcium-dependent phosphotriesterase"/>
    <property type="match status" value="1"/>
</dbReference>
<dbReference type="InterPro" id="IPR013783">
    <property type="entry name" value="Ig-like_fold"/>
</dbReference>
<dbReference type="InterPro" id="IPR011123">
    <property type="entry name" value="Y_Y_Y"/>
</dbReference>
<dbReference type="InterPro" id="IPR011047">
    <property type="entry name" value="Quinoprotein_ADH-like_sf"/>
</dbReference>
<evidence type="ECO:0000313" key="3">
    <source>
        <dbReference type="EMBL" id="PUV24206.1"/>
    </source>
</evidence>
<dbReference type="GO" id="GO:0016020">
    <property type="term" value="C:membrane"/>
    <property type="evidence" value="ECO:0007669"/>
    <property type="project" value="InterPro"/>
</dbReference>
<feature type="transmembrane region" description="Helical" evidence="1">
    <location>
        <begin position="45"/>
        <end position="64"/>
    </location>
</feature>
<dbReference type="Gene3D" id="2.130.10.10">
    <property type="entry name" value="YVTN repeat-like/Quinoprotein amine dehydrogenase"/>
    <property type="match status" value="3"/>
</dbReference>
<keyword evidence="1" id="KW-1133">Transmembrane helix</keyword>
<dbReference type="Gene3D" id="2.60.40.10">
    <property type="entry name" value="Immunoglobulins"/>
    <property type="match status" value="1"/>
</dbReference>
<keyword evidence="1" id="KW-0812">Transmembrane</keyword>
<dbReference type="SUPFAM" id="SSF50998">
    <property type="entry name" value="Quinoprotein alcohol dehydrogenase-like"/>
    <property type="match status" value="1"/>
</dbReference>
<dbReference type="Pfam" id="PF06580">
    <property type="entry name" value="His_kinase"/>
    <property type="match status" value="1"/>
</dbReference>
<evidence type="ECO:0000313" key="4">
    <source>
        <dbReference type="Proteomes" id="UP000250831"/>
    </source>
</evidence>
<dbReference type="GO" id="GO:0000155">
    <property type="term" value="F:phosphorelay sensor kinase activity"/>
    <property type="evidence" value="ECO:0007669"/>
    <property type="project" value="InterPro"/>
</dbReference>
<organism evidence="3 4">
    <name type="scientific">Sphingobacterium athyrii</name>
    <dbReference type="NCBI Taxonomy" id="2152717"/>
    <lineage>
        <taxon>Bacteria</taxon>
        <taxon>Pseudomonadati</taxon>
        <taxon>Bacteroidota</taxon>
        <taxon>Sphingobacteriia</taxon>
        <taxon>Sphingobacteriales</taxon>
        <taxon>Sphingobacteriaceae</taxon>
        <taxon>Sphingobacterium</taxon>
    </lineage>
</organism>
<dbReference type="PANTHER" id="PTHR34220:SF7">
    <property type="entry name" value="SENSOR HISTIDINE KINASE YPDA"/>
    <property type="match status" value="1"/>
</dbReference>
<dbReference type="AlphaFoldDB" id="A0A363NTR3"/>
<dbReference type="InterPro" id="IPR015943">
    <property type="entry name" value="WD40/YVTN_repeat-like_dom_sf"/>
</dbReference>
<name>A0A363NTR3_9SPHI</name>
<evidence type="ECO:0000256" key="1">
    <source>
        <dbReference type="SAM" id="Phobius"/>
    </source>
</evidence>